<sequence length="195" mass="22504">MNSSYNASYPPKVFIDTTVLCGALRQDGINRKILKAARFPHLYVPVVSKVCLFEFVRNAAKGLGQGSSRVEYTHDEIEGFLHEFLLPIFQHYNDLPVNSKVGRYSVETIMRENLPIGEVLVELSECSLDTAREIIASQEMAEPLNKFNQADFHVWVTAIQRDCDYIMTANHRRFPSKIRKIQRIHPHDFCTRYLE</sequence>
<dbReference type="InterPro" id="IPR029060">
    <property type="entry name" value="PIN-like_dom_sf"/>
</dbReference>
<gene>
    <name evidence="1" type="ORF">ACFQ1X_10665</name>
</gene>
<name>A0ABW3LFG8_9BACL</name>
<dbReference type="RefSeq" id="WP_144840832.1">
    <property type="nucleotide sequence ID" value="NZ_JBHTKI010000014.1"/>
</dbReference>
<proteinExistence type="predicted"/>
<evidence type="ECO:0000313" key="2">
    <source>
        <dbReference type="Proteomes" id="UP001597109"/>
    </source>
</evidence>
<dbReference type="SUPFAM" id="SSF88723">
    <property type="entry name" value="PIN domain-like"/>
    <property type="match status" value="1"/>
</dbReference>
<dbReference type="EMBL" id="JBHTKI010000014">
    <property type="protein sequence ID" value="MFD1031892.1"/>
    <property type="molecule type" value="Genomic_DNA"/>
</dbReference>
<dbReference type="Proteomes" id="UP001597109">
    <property type="component" value="Unassembled WGS sequence"/>
</dbReference>
<reference evidence="2" key="1">
    <citation type="journal article" date="2019" name="Int. J. Syst. Evol. Microbiol.">
        <title>The Global Catalogue of Microorganisms (GCM) 10K type strain sequencing project: providing services to taxonomists for standard genome sequencing and annotation.</title>
        <authorList>
            <consortium name="The Broad Institute Genomics Platform"/>
            <consortium name="The Broad Institute Genome Sequencing Center for Infectious Disease"/>
            <person name="Wu L."/>
            <person name="Ma J."/>
        </authorList>
    </citation>
    <scope>NUCLEOTIDE SEQUENCE [LARGE SCALE GENOMIC DNA]</scope>
    <source>
        <strain evidence="2">CCUG 56756</strain>
    </source>
</reference>
<keyword evidence="2" id="KW-1185">Reference proteome</keyword>
<accession>A0ABW3LFG8</accession>
<protein>
    <submittedName>
        <fullName evidence="1">PIN domain-containing protein</fullName>
    </submittedName>
</protein>
<comment type="caution">
    <text evidence="1">The sequence shown here is derived from an EMBL/GenBank/DDBJ whole genome shotgun (WGS) entry which is preliminary data.</text>
</comment>
<evidence type="ECO:0000313" key="1">
    <source>
        <dbReference type="EMBL" id="MFD1031892.1"/>
    </source>
</evidence>
<organism evidence="1 2">
    <name type="scientific">Metaplanococcus flavidus</name>
    <dbReference type="NCBI Taxonomy" id="569883"/>
    <lineage>
        <taxon>Bacteria</taxon>
        <taxon>Bacillati</taxon>
        <taxon>Bacillota</taxon>
        <taxon>Bacilli</taxon>
        <taxon>Bacillales</taxon>
        <taxon>Caryophanaceae</taxon>
        <taxon>Metaplanococcus</taxon>
    </lineage>
</organism>